<organism evidence="3 5">
    <name type="scientific">Medicago truncatula</name>
    <name type="common">Barrel medic</name>
    <name type="synonym">Medicago tribuloides</name>
    <dbReference type="NCBI Taxonomy" id="3880"/>
    <lineage>
        <taxon>Eukaryota</taxon>
        <taxon>Viridiplantae</taxon>
        <taxon>Streptophyta</taxon>
        <taxon>Embryophyta</taxon>
        <taxon>Tracheophyta</taxon>
        <taxon>Spermatophyta</taxon>
        <taxon>Magnoliopsida</taxon>
        <taxon>eudicotyledons</taxon>
        <taxon>Gunneridae</taxon>
        <taxon>Pentapetalae</taxon>
        <taxon>rosids</taxon>
        <taxon>fabids</taxon>
        <taxon>Fabales</taxon>
        <taxon>Fabaceae</taxon>
        <taxon>Papilionoideae</taxon>
        <taxon>50 kb inversion clade</taxon>
        <taxon>NPAAA clade</taxon>
        <taxon>Hologalegina</taxon>
        <taxon>IRL clade</taxon>
        <taxon>Trifolieae</taxon>
        <taxon>Medicago</taxon>
    </lineage>
</organism>
<evidence type="ECO:0000256" key="2">
    <source>
        <dbReference type="SAM" id="SignalP"/>
    </source>
</evidence>
<keyword evidence="5" id="KW-1185">Reference proteome</keyword>
<keyword evidence="1" id="KW-1133">Transmembrane helix</keyword>
<keyword evidence="1" id="KW-0472">Membrane</keyword>
<protein>
    <submittedName>
        <fullName evidence="3">Transmembrane protein, putative</fullName>
    </submittedName>
</protein>
<dbReference type="AlphaFoldDB" id="G7KG26"/>
<keyword evidence="1 3" id="KW-0812">Transmembrane</keyword>
<evidence type="ECO:0000313" key="5">
    <source>
        <dbReference type="Proteomes" id="UP000002051"/>
    </source>
</evidence>
<feature type="transmembrane region" description="Helical" evidence="1">
    <location>
        <begin position="53"/>
        <end position="73"/>
    </location>
</feature>
<reference evidence="3 5" key="2">
    <citation type="journal article" date="2014" name="BMC Genomics">
        <title>An improved genome release (version Mt4.0) for the model legume Medicago truncatula.</title>
        <authorList>
            <person name="Tang H."/>
            <person name="Krishnakumar V."/>
            <person name="Bidwell S."/>
            <person name="Rosen B."/>
            <person name="Chan A."/>
            <person name="Zhou S."/>
            <person name="Gentzbittel L."/>
            <person name="Childs K.L."/>
            <person name="Yandell M."/>
            <person name="Gundlach H."/>
            <person name="Mayer K.F."/>
            <person name="Schwartz D.C."/>
            <person name="Town C.D."/>
        </authorList>
    </citation>
    <scope>GENOME REANNOTATION</scope>
    <source>
        <strain evidence="4 5">cv. Jemalong A17</strain>
    </source>
</reference>
<dbReference type="Proteomes" id="UP000002051">
    <property type="component" value="Chromosome 5"/>
</dbReference>
<dbReference type="EMBL" id="CM001221">
    <property type="protein sequence ID" value="AES99213.1"/>
    <property type="molecule type" value="Genomic_DNA"/>
</dbReference>
<evidence type="ECO:0000313" key="4">
    <source>
        <dbReference type="EnsemblPlants" id="AES99213"/>
    </source>
</evidence>
<evidence type="ECO:0000256" key="1">
    <source>
        <dbReference type="SAM" id="Phobius"/>
    </source>
</evidence>
<sequence>MSLLTVPGHLLLAVLPPSLMACSLISNREIDLAEKETEERKKNAPKCNWIKKLFFFFVCIYIIISVIGCWAAGRLPRVSQFGGPKAVLRAPDT</sequence>
<reference evidence="3 5" key="1">
    <citation type="journal article" date="2011" name="Nature">
        <title>The Medicago genome provides insight into the evolution of rhizobial symbioses.</title>
        <authorList>
            <person name="Young N.D."/>
            <person name="Debelle F."/>
            <person name="Oldroyd G.E."/>
            <person name="Geurts R."/>
            <person name="Cannon S.B."/>
            <person name="Udvardi M.K."/>
            <person name="Benedito V.A."/>
            <person name="Mayer K.F."/>
            <person name="Gouzy J."/>
            <person name="Schoof H."/>
            <person name="Van de Peer Y."/>
            <person name="Proost S."/>
            <person name="Cook D.R."/>
            <person name="Meyers B.C."/>
            <person name="Spannagl M."/>
            <person name="Cheung F."/>
            <person name="De Mita S."/>
            <person name="Krishnakumar V."/>
            <person name="Gundlach H."/>
            <person name="Zhou S."/>
            <person name="Mudge J."/>
            <person name="Bharti A.K."/>
            <person name="Murray J.D."/>
            <person name="Naoumkina M.A."/>
            <person name="Rosen B."/>
            <person name="Silverstein K.A."/>
            <person name="Tang H."/>
            <person name="Rombauts S."/>
            <person name="Zhao P.X."/>
            <person name="Zhou P."/>
            <person name="Barbe V."/>
            <person name="Bardou P."/>
            <person name="Bechner M."/>
            <person name="Bellec A."/>
            <person name="Berger A."/>
            <person name="Berges H."/>
            <person name="Bidwell S."/>
            <person name="Bisseling T."/>
            <person name="Choisne N."/>
            <person name="Couloux A."/>
            <person name="Denny R."/>
            <person name="Deshpande S."/>
            <person name="Dai X."/>
            <person name="Doyle J.J."/>
            <person name="Dudez A.M."/>
            <person name="Farmer A.D."/>
            <person name="Fouteau S."/>
            <person name="Franken C."/>
            <person name="Gibelin C."/>
            <person name="Gish J."/>
            <person name="Goldstein S."/>
            <person name="Gonzalez A.J."/>
            <person name="Green P.J."/>
            <person name="Hallab A."/>
            <person name="Hartog M."/>
            <person name="Hua A."/>
            <person name="Humphray S.J."/>
            <person name="Jeong D.H."/>
            <person name="Jing Y."/>
            <person name="Jocker A."/>
            <person name="Kenton S.M."/>
            <person name="Kim D.J."/>
            <person name="Klee K."/>
            <person name="Lai H."/>
            <person name="Lang C."/>
            <person name="Lin S."/>
            <person name="Macmil S.L."/>
            <person name="Magdelenat G."/>
            <person name="Matthews L."/>
            <person name="McCorrison J."/>
            <person name="Monaghan E.L."/>
            <person name="Mun J.H."/>
            <person name="Najar F.Z."/>
            <person name="Nicholson C."/>
            <person name="Noirot C."/>
            <person name="O'Bleness M."/>
            <person name="Paule C.R."/>
            <person name="Poulain J."/>
            <person name="Prion F."/>
            <person name="Qin B."/>
            <person name="Qu C."/>
            <person name="Retzel E.F."/>
            <person name="Riddle C."/>
            <person name="Sallet E."/>
            <person name="Samain S."/>
            <person name="Samson N."/>
            <person name="Sanders I."/>
            <person name="Saurat O."/>
            <person name="Scarpelli C."/>
            <person name="Schiex T."/>
            <person name="Segurens B."/>
            <person name="Severin A.J."/>
            <person name="Sherrier D.J."/>
            <person name="Shi R."/>
            <person name="Sims S."/>
            <person name="Singer S.R."/>
            <person name="Sinharoy S."/>
            <person name="Sterck L."/>
            <person name="Viollet A."/>
            <person name="Wang B.B."/>
            <person name="Wang K."/>
            <person name="Wang M."/>
            <person name="Wang X."/>
            <person name="Warfsmann J."/>
            <person name="Weissenbach J."/>
            <person name="White D.D."/>
            <person name="White J.D."/>
            <person name="Wiley G.B."/>
            <person name="Wincker P."/>
            <person name="Xing Y."/>
            <person name="Yang L."/>
            <person name="Yao Z."/>
            <person name="Ying F."/>
            <person name="Zhai J."/>
            <person name="Zhou L."/>
            <person name="Zuber A."/>
            <person name="Denarie J."/>
            <person name="Dixon R.A."/>
            <person name="May G.D."/>
            <person name="Schwartz D.C."/>
            <person name="Rogers J."/>
            <person name="Quetier F."/>
            <person name="Town C.D."/>
            <person name="Roe B.A."/>
        </authorList>
    </citation>
    <scope>NUCLEOTIDE SEQUENCE [LARGE SCALE GENOMIC DNA]</scope>
    <source>
        <strain evidence="3">A17</strain>
        <strain evidence="4 5">cv. Jemalong A17</strain>
    </source>
</reference>
<name>G7KG26_MEDTR</name>
<evidence type="ECO:0000313" key="3">
    <source>
        <dbReference type="EMBL" id="AES99213.1"/>
    </source>
</evidence>
<feature type="chain" id="PRO_5014573587" evidence="2">
    <location>
        <begin position="22"/>
        <end position="93"/>
    </location>
</feature>
<accession>G7KG26</accession>
<dbReference type="PaxDb" id="3880-AES99213"/>
<keyword evidence="2" id="KW-0732">Signal</keyword>
<reference evidence="4" key="3">
    <citation type="submission" date="2015-04" db="UniProtKB">
        <authorList>
            <consortium name="EnsemblPlants"/>
        </authorList>
    </citation>
    <scope>IDENTIFICATION</scope>
    <source>
        <strain evidence="4">cv. Jemalong A17</strain>
    </source>
</reference>
<dbReference type="EnsemblPlants" id="AES99213">
    <property type="protein sequence ID" value="AES99213"/>
    <property type="gene ID" value="MTR_5g077860"/>
</dbReference>
<proteinExistence type="predicted"/>
<gene>
    <name evidence="3" type="ordered locus">MTR_5g077860</name>
</gene>
<dbReference type="HOGENOM" id="CLU_2403004_0_0_1"/>
<feature type="signal peptide" evidence="2">
    <location>
        <begin position="1"/>
        <end position="21"/>
    </location>
</feature>